<dbReference type="PRINTS" id="PR00505">
    <property type="entry name" value="D12N6MTFRASE"/>
</dbReference>
<dbReference type="EC" id="2.1.1.72" evidence="4"/>
<dbReference type="InterPro" id="IPR029063">
    <property type="entry name" value="SAM-dependent_MTases_sf"/>
</dbReference>
<dbReference type="GO" id="GO:0006298">
    <property type="term" value="P:mismatch repair"/>
    <property type="evidence" value="ECO:0007669"/>
    <property type="project" value="TreeGrafter"/>
</dbReference>
<reference evidence="4 5" key="1">
    <citation type="submission" date="2016-07" db="EMBL/GenBank/DDBJ databases">
        <title>Draft genome of Scalindua rubra, obtained from a brine-seawater interface in the Red Sea, sheds light on salt adaptation in anammox bacteria.</title>
        <authorList>
            <person name="Speth D.R."/>
            <person name="Lagkouvardos I."/>
            <person name="Wang Y."/>
            <person name="Qian P.-Y."/>
            <person name="Dutilh B.E."/>
            <person name="Jetten M.S."/>
        </authorList>
    </citation>
    <scope>NUCLEOTIDE SEQUENCE [LARGE SCALE GENOMIC DNA]</scope>
    <source>
        <strain evidence="4">BSI-1</strain>
    </source>
</reference>
<proteinExistence type="predicted"/>
<dbReference type="Proteomes" id="UP000094056">
    <property type="component" value="Unassembled WGS sequence"/>
</dbReference>
<name>A0A1E3XDB2_9BACT</name>
<sequence length="76" mass="8665">MPRLKNTYCKTLSQFPEITGIKPFLKWAGGKSQLLPELVKYIPKNYNNYIEPFVGGGALFFYLYSEKAIISDLNEG</sequence>
<dbReference type="GO" id="GO:0032259">
    <property type="term" value="P:methylation"/>
    <property type="evidence" value="ECO:0007669"/>
    <property type="project" value="UniProtKB-KW"/>
</dbReference>
<dbReference type="Pfam" id="PF02086">
    <property type="entry name" value="MethyltransfD12"/>
    <property type="match status" value="1"/>
</dbReference>
<accession>A0A1E3XDB2</accession>
<keyword evidence="1 4" id="KW-0489">Methyltransferase</keyword>
<evidence type="ECO:0000256" key="1">
    <source>
        <dbReference type="ARBA" id="ARBA00022603"/>
    </source>
</evidence>
<evidence type="ECO:0000313" key="5">
    <source>
        <dbReference type="Proteomes" id="UP000094056"/>
    </source>
</evidence>
<dbReference type="AlphaFoldDB" id="A0A1E3XDB2"/>
<protein>
    <submittedName>
        <fullName evidence="4">Modification methylase DpnIIA</fullName>
        <ecNumber evidence="4">2.1.1.72</ecNumber>
    </submittedName>
</protein>
<evidence type="ECO:0000256" key="2">
    <source>
        <dbReference type="ARBA" id="ARBA00022679"/>
    </source>
</evidence>
<dbReference type="PANTHER" id="PTHR30481">
    <property type="entry name" value="DNA ADENINE METHYLASE"/>
    <property type="match status" value="1"/>
</dbReference>
<dbReference type="GO" id="GO:1904047">
    <property type="term" value="F:S-adenosyl-L-methionine binding"/>
    <property type="evidence" value="ECO:0007669"/>
    <property type="project" value="TreeGrafter"/>
</dbReference>
<dbReference type="SUPFAM" id="SSF53335">
    <property type="entry name" value="S-adenosyl-L-methionine-dependent methyltransferases"/>
    <property type="match status" value="1"/>
</dbReference>
<dbReference type="Gene3D" id="3.40.50.150">
    <property type="entry name" value="Vaccinia Virus protein VP39"/>
    <property type="match status" value="1"/>
</dbReference>
<comment type="caution">
    <text evidence="4">The sequence shown here is derived from an EMBL/GenBank/DDBJ whole genome shotgun (WGS) entry which is preliminary data.</text>
</comment>
<dbReference type="InterPro" id="IPR012327">
    <property type="entry name" value="MeTrfase_D12"/>
</dbReference>
<keyword evidence="2 4" id="KW-0808">Transferase</keyword>
<dbReference type="PANTHER" id="PTHR30481:SF3">
    <property type="entry name" value="DNA ADENINE METHYLASE"/>
    <property type="match status" value="1"/>
</dbReference>
<organism evidence="4 5">
    <name type="scientific">Candidatus Scalindua rubra</name>
    <dbReference type="NCBI Taxonomy" id="1872076"/>
    <lineage>
        <taxon>Bacteria</taxon>
        <taxon>Pseudomonadati</taxon>
        <taxon>Planctomycetota</taxon>
        <taxon>Candidatus Brocadiia</taxon>
        <taxon>Candidatus Brocadiales</taxon>
        <taxon>Candidatus Scalinduaceae</taxon>
        <taxon>Candidatus Scalindua</taxon>
    </lineage>
</organism>
<keyword evidence="3" id="KW-0949">S-adenosyl-L-methionine</keyword>
<dbReference type="GO" id="GO:0009007">
    <property type="term" value="F:site-specific DNA-methyltransferase (adenine-specific) activity"/>
    <property type="evidence" value="ECO:0007669"/>
    <property type="project" value="UniProtKB-EC"/>
</dbReference>
<dbReference type="GO" id="GO:0043565">
    <property type="term" value="F:sequence-specific DNA binding"/>
    <property type="evidence" value="ECO:0007669"/>
    <property type="project" value="TreeGrafter"/>
</dbReference>
<evidence type="ECO:0000313" key="4">
    <source>
        <dbReference type="EMBL" id="ODS32954.1"/>
    </source>
</evidence>
<gene>
    <name evidence="4" type="primary">dpnM_1</name>
    <name evidence="4" type="ORF">SCARUB_01893</name>
</gene>
<evidence type="ECO:0000256" key="3">
    <source>
        <dbReference type="ARBA" id="ARBA00022691"/>
    </source>
</evidence>
<dbReference type="GO" id="GO:0009307">
    <property type="term" value="P:DNA restriction-modification system"/>
    <property type="evidence" value="ECO:0007669"/>
    <property type="project" value="InterPro"/>
</dbReference>
<dbReference type="EMBL" id="MAYW01000042">
    <property type="protein sequence ID" value="ODS32954.1"/>
    <property type="molecule type" value="Genomic_DNA"/>
</dbReference>